<dbReference type="Proteomes" id="UP000012099">
    <property type="component" value="Unassembled WGS sequence"/>
</dbReference>
<reference evidence="2 3" key="1">
    <citation type="submission" date="2013-01" db="EMBL/GenBank/DDBJ databases">
        <authorList>
            <person name="Harkins D.M."/>
            <person name="Durkin A.S."/>
            <person name="Brinkac L.M."/>
            <person name="Haft D.H."/>
            <person name="Selengut J.D."/>
            <person name="Sanka R."/>
            <person name="DePew J."/>
            <person name="Purushe J."/>
            <person name="Whelen A.C."/>
            <person name="Vinetz J.M."/>
            <person name="Sutton G.G."/>
            <person name="Nierman W.C."/>
            <person name="Fouts D.E."/>
        </authorList>
    </citation>
    <scope>NUCLEOTIDE SEQUENCE [LARGE SCALE GENOMIC DNA]</scope>
    <source>
        <strain evidence="2 3">2007001578</strain>
    </source>
</reference>
<evidence type="ECO:0000313" key="3">
    <source>
        <dbReference type="Proteomes" id="UP000012099"/>
    </source>
</evidence>
<feature type="compositionally biased region" description="Basic residues" evidence="1">
    <location>
        <begin position="7"/>
        <end position="20"/>
    </location>
</feature>
<protein>
    <submittedName>
        <fullName evidence="2">Uncharacterized protein</fullName>
    </submittedName>
</protein>
<proteinExistence type="predicted"/>
<name>A0ABN0J730_9LEPT</name>
<evidence type="ECO:0000256" key="1">
    <source>
        <dbReference type="SAM" id="MobiDB-lite"/>
    </source>
</evidence>
<comment type="caution">
    <text evidence="2">The sequence shown here is derived from an EMBL/GenBank/DDBJ whole genome shotgun (WGS) entry which is preliminary data.</text>
</comment>
<organism evidence="2 3">
    <name type="scientific">Leptospira noguchii str. 2007001578</name>
    <dbReference type="NCBI Taxonomy" id="1049974"/>
    <lineage>
        <taxon>Bacteria</taxon>
        <taxon>Pseudomonadati</taxon>
        <taxon>Spirochaetota</taxon>
        <taxon>Spirochaetia</taxon>
        <taxon>Leptospirales</taxon>
        <taxon>Leptospiraceae</taxon>
        <taxon>Leptospira</taxon>
    </lineage>
</organism>
<dbReference type="RefSeq" id="WP_004419991.1">
    <property type="nucleotide sequence ID" value="NZ_AHMH02000005.1"/>
</dbReference>
<feature type="region of interest" description="Disordered" evidence="1">
    <location>
        <begin position="1"/>
        <end position="21"/>
    </location>
</feature>
<sequence>MTTQKPVKSKIQKNKRKPSIKKIPSVAVLSSSTNAIAVDMTPQKTKPSN</sequence>
<gene>
    <name evidence="2" type="ORF">LEP1GSC035_2118</name>
</gene>
<dbReference type="EMBL" id="AHMH02000005">
    <property type="protein sequence ID" value="EMN02839.1"/>
    <property type="molecule type" value="Genomic_DNA"/>
</dbReference>
<keyword evidence="3" id="KW-1185">Reference proteome</keyword>
<evidence type="ECO:0000313" key="2">
    <source>
        <dbReference type="EMBL" id="EMN02839.1"/>
    </source>
</evidence>
<accession>A0ABN0J730</accession>